<evidence type="ECO:0000313" key="3">
    <source>
        <dbReference type="EMBL" id="OGK42478.1"/>
    </source>
</evidence>
<dbReference type="InterPro" id="IPR002376">
    <property type="entry name" value="Formyl_transf_N"/>
</dbReference>
<evidence type="ECO:0000313" key="4">
    <source>
        <dbReference type="Proteomes" id="UP000177698"/>
    </source>
</evidence>
<dbReference type="GO" id="GO:0004479">
    <property type="term" value="F:methionyl-tRNA formyltransferase activity"/>
    <property type="evidence" value="ECO:0007669"/>
    <property type="project" value="TreeGrafter"/>
</dbReference>
<protein>
    <recommendedName>
        <fullName evidence="5">Formyl transferase N-terminal domain-containing protein</fullName>
    </recommendedName>
</protein>
<feature type="domain" description="N-formyltransferase dimerization C-terminal" evidence="2">
    <location>
        <begin position="199"/>
        <end position="247"/>
    </location>
</feature>
<dbReference type="Pfam" id="PF18216">
    <property type="entry name" value="N_formyltrans_C"/>
    <property type="match status" value="1"/>
</dbReference>
<dbReference type="Pfam" id="PF00551">
    <property type="entry name" value="Formyl_trans_N"/>
    <property type="match status" value="1"/>
</dbReference>
<dbReference type="STRING" id="1802056.A2954_01385"/>
<evidence type="ECO:0008006" key="5">
    <source>
        <dbReference type="Google" id="ProtNLM"/>
    </source>
</evidence>
<dbReference type="Proteomes" id="UP000177698">
    <property type="component" value="Unassembled WGS sequence"/>
</dbReference>
<evidence type="ECO:0000259" key="1">
    <source>
        <dbReference type="Pfam" id="PF00551"/>
    </source>
</evidence>
<accession>A0A1F7IGJ0</accession>
<name>A0A1F7IGJ0_9BACT</name>
<dbReference type="PANTHER" id="PTHR11138">
    <property type="entry name" value="METHIONYL-TRNA FORMYLTRANSFERASE"/>
    <property type="match status" value="1"/>
</dbReference>
<dbReference type="GO" id="GO:0005829">
    <property type="term" value="C:cytosol"/>
    <property type="evidence" value="ECO:0007669"/>
    <property type="project" value="TreeGrafter"/>
</dbReference>
<dbReference type="AlphaFoldDB" id="A0A1F7IGJ0"/>
<feature type="domain" description="Formyl transferase N-terminal" evidence="1">
    <location>
        <begin position="35"/>
        <end position="160"/>
    </location>
</feature>
<dbReference type="InterPro" id="IPR040660">
    <property type="entry name" value="N_formyltrans_C"/>
</dbReference>
<dbReference type="InterPro" id="IPR036477">
    <property type="entry name" value="Formyl_transf_N_sf"/>
</dbReference>
<organism evidence="3 4">
    <name type="scientific">Candidatus Roizmanbacteria bacterium RIFCSPLOWO2_01_FULL_37_12</name>
    <dbReference type="NCBI Taxonomy" id="1802056"/>
    <lineage>
        <taxon>Bacteria</taxon>
        <taxon>Candidatus Roizmaniibacteriota</taxon>
    </lineage>
</organism>
<gene>
    <name evidence="3" type="ORF">A2954_01385</name>
</gene>
<reference evidence="3 4" key="1">
    <citation type="journal article" date="2016" name="Nat. Commun.">
        <title>Thousands of microbial genomes shed light on interconnected biogeochemical processes in an aquifer system.</title>
        <authorList>
            <person name="Anantharaman K."/>
            <person name="Brown C.T."/>
            <person name="Hug L.A."/>
            <person name="Sharon I."/>
            <person name="Castelle C.J."/>
            <person name="Probst A.J."/>
            <person name="Thomas B.C."/>
            <person name="Singh A."/>
            <person name="Wilkins M.J."/>
            <person name="Karaoz U."/>
            <person name="Brodie E.L."/>
            <person name="Williams K.H."/>
            <person name="Hubbard S.S."/>
            <person name="Banfield J.F."/>
        </authorList>
    </citation>
    <scope>NUCLEOTIDE SEQUENCE [LARGE SCALE GENOMIC DNA]</scope>
</reference>
<evidence type="ECO:0000259" key="2">
    <source>
        <dbReference type="Pfam" id="PF18216"/>
    </source>
</evidence>
<sequence length="251" mass="29046">MRIFLLANNWVGLEIARYLKSKRENIIALGVHEIEKQKYTKEIINTVKTENIFSAGQFKLKKTLTKIKNLDPDIIIAAFWGYILKPELINLTKIGCINFHPGFLPYNRGMNPNVWPFIESTPAGVSLHFIDKGIDTGDIIAQKKIEIEPVDTAGSLEKKTWNSLLILFKKTWPKIKNNSVRRIAQSNSYATYHLAKQVDELDFIDFNKKYLAKDLIQKLKARSYPNHSFAYYLDQGKKIYINIKLSYTKDF</sequence>
<dbReference type="CDD" id="cd08369">
    <property type="entry name" value="FMT_core"/>
    <property type="match status" value="1"/>
</dbReference>
<proteinExistence type="predicted"/>
<dbReference type="SUPFAM" id="SSF53328">
    <property type="entry name" value="Formyltransferase"/>
    <property type="match status" value="1"/>
</dbReference>
<dbReference type="Gene3D" id="3.40.50.12230">
    <property type="match status" value="1"/>
</dbReference>
<comment type="caution">
    <text evidence="3">The sequence shown here is derived from an EMBL/GenBank/DDBJ whole genome shotgun (WGS) entry which is preliminary data.</text>
</comment>
<dbReference type="PANTHER" id="PTHR11138:SF5">
    <property type="entry name" value="METHIONYL-TRNA FORMYLTRANSFERASE, MITOCHONDRIAL"/>
    <property type="match status" value="1"/>
</dbReference>
<dbReference type="EMBL" id="MGAG01000002">
    <property type="protein sequence ID" value="OGK42478.1"/>
    <property type="molecule type" value="Genomic_DNA"/>
</dbReference>